<evidence type="ECO:0000313" key="4">
    <source>
        <dbReference type="Proteomes" id="UP000681340"/>
    </source>
</evidence>
<feature type="domain" description="Histidine kinase/HSP90-like ATPase" evidence="2">
    <location>
        <begin position="10"/>
        <end position="118"/>
    </location>
</feature>
<dbReference type="InterPro" id="IPR003594">
    <property type="entry name" value="HATPase_dom"/>
</dbReference>
<dbReference type="RefSeq" id="WP_212990117.1">
    <property type="nucleotide sequence ID" value="NZ_BAABEA010000005.1"/>
</dbReference>
<evidence type="ECO:0000313" key="3">
    <source>
        <dbReference type="EMBL" id="GIM70459.1"/>
    </source>
</evidence>
<name>A0A919SEY0_9ACTN</name>
<sequence length="138" mass="14656">MRISVRLNLPREVDSVPAVRRLLRCALSAFQVDRQDGDDLELALTEACANVVKHATGADGIEVRLDVAEDRCAIDVADNGAGFDASAVDDPGPNSERGRGLFLIKALSDNVRMQSTPRSGSLIHFEKSFALAGGAGAH</sequence>
<proteinExistence type="predicted"/>
<evidence type="ECO:0000256" key="1">
    <source>
        <dbReference type="ARBA" id="ARBA00022527"/>
    </source>
</evidence>
<gene>
    <name evidence="3" type="ORF">Aau02nite_41090</name>
</gene>
<keyword evidence="4" id="KW-1185">Reference proteome</keyword>
<comment type="caution">
    <text evidence="3">The sequence shown here is derived from an EMBL/GenBank/DDBJ whole genome shotgun (WGS) entry which is preliminary data.</text>
</comment>
<dbReference type="AlphaFoldDB" id="A0A919SEY0"/>
<keyword evidence="1" id="KW-0418">Kinase</keyword>
<dbReference type="InterPro" id="IPR036890">
    <property type="entry name" value="HATPase_C_sf"/>
</dbReference>
<dbReference type="GO" id="GO:0004674">
    <property type="term" value="F:protein serine/threonine kinase activity"/>
    <property type="evidence" value="ECO:0007669"/>
    <property type="project" value="UniProtKB-KW"/>
</dbReference>
<dbReference type="Proteomes" id="UP000681340">
    <property type="component" value="Unassembled WGS sequence"/>
</dbReference>
<dbReference type="SUPFAM" id="SSF55874">
    <property type="entry name" value="ATPase domain of HSP90 chaperone/DNA topoisomerase II/histidine kinase"/>
    <property type="match status" value="1"/>
</dbReference>
<organism evidence="3 4">
    <name type="scientific">Actinoplanes auranticolor</name>
    <dbReference type="NCBI Taxonomy" id="47988"/>
    <lineage>
        <taxon>Bacteria</taxon>
        <taxon>Bacillati</taxon>
        <taxon>Actinomycetota</taxon>
        <taxon>Actinomycetes</taxon>
        <taxon>Micromonosporales</taxon>
        <taxon>Micromonosporaceae</taxon>
        <taxon>Actinoplanes</taxon>
    </lineage>
</organism>
<dbReference type="PANTHER" id="PTHR35526">
    <property type="entry name" value="ANTI-SIGMA-F FACTOR RSBW-RELATED"/>
    <property type="match status" value="1"/>
</dbReference>
<dbReference type="EMBL" id="BOQL01000031">
    <property type="protein sequence ID" value="GIM70459.1"/>
    <property type="molecule type" value="Genomic_DNA"/>
</dbReference>
<dbReference type="Gene3D" id="3.30.565.10">
    <property type="entry name" value="Histidine kinase-like ATPase, C-terminal domain"/>
    <property type="match status" value="1"/>
</dbReference>
<keyword evidence="1" id="KW-0723">Serine/threonine-protein kinase</keyword>
<protein>
    <recommendedName>
        <fullName evidence="2">Histidine kinase/HSP90-like ATPase domain-containing protein</fullName>
    </recommendedName>
</protein>
<reference evidence="3" key="1">
    <citation type="submission" date="2021-03" db="EMBL/GenBank/DDBJ databases">
        <title>Whole genome shotgun sequence of Actinoplanes auranticolor NBRC 12245.</title>
        <authorList>
            <person name="Komaki H."/>
            <person name="Tamura T."/>
        </authorList>
    </citation>
    <scope>NUCLEOTIDE SEQUENCE</scope>
    <source>
        <strain evidence="3">NBRC 12245</strain>
    </source>
</reference>
<dbReference type="CDD" id="cd16936">
    <property type="entry name" value="HATPase_RsbW-like"/>
    <property type="match status" value="1"/>
</dbReference>
<dbReference type="PANTHER" id="PTHR35526:SF3">
    <property type="entry name" value="ANTI-SIGMA-F FACTOR RSBW"/>
    <property type="match status" value="1"/>
</dbReference>
<dbReference type="Pfam" id="PF13581">
    <property type="entry name" value="HATPase_c_2"/>
    <property type="match status" value="1"/>
</dbReference>
<dbReference type="InterPro" id="IPR050267">
    <property type="entry name" value="Anti-sigma-factor_SerPK"/>
</dbReference>
<accession>A0A919SEY0</accession>
<evidence type="ECO:0000259" key="2">
    <source>
        <dbReference type="Pfam" id="PF13581"/>
    </source>
</evidence>
<keyword evidence="1" id="KW-0808">Transferase</keyword>